<keyword evidence="1" id="KW-0812">Transmembrane</keyword>
<organism evidence="2 3">
    <name type="scientific">Pseudonocardia xishanensis</name>
    <dbReference type="NCBI Taxonomy" id="630995"/>
    <lineage>
        <taxon>Bacteria</taxon>
        <taxon>Bacillati</taxon>
        <taxon>Actinomycetota</taxon>
        <taxon>Actinomycetes</taxon>
        <taxon>Pseudonocardiales</taxon>
        <taxon>Pseudonocardiaceae</taxon>
        <taxon>Pseudonocardia</taxon>
    </lineage>
</organism>
<dbReference type="EMBL" id="BAABGT010000032">
    <property type="protein sequence ID" value="GAA4546214.1"/>
    <property type="molecule type" value="Genomic_DNA"/>
</dbReference>
<reference evidence="3" key="1">
    <citation type="journal article" date="2019" name="Int. J. Syst. Evol. Microbiol.">
        <title>The Global Catalogue of Microorganisms (GCM) 10K type strain sequencing project: providing services to taxonomists for standard genome sequencing and annotation.</title>
        <authorList>
            <consortium name="The Broad Institute Genomics Platform"/>
            <consortium name="The Broad Institute Genome Sequencing Center for Infectious Disease"/>
            <person name="Wu L."/>
            <person name="Ma J."/>
        </authorList>
    </citation>
    <scope>NUCLEOTIDE SEQUENCE [LARGE SCALE GENOMIC DNA]</scope>
    <source>
        <strain evidence="3">JCM 17906</strain>
    </source>
</reference>
<protein>
    <submittedName>
        <fullName evidence="2">Uncharacterized protein</fullName>
    </submittedName>
</protein>
<keyword evidence="3" id="KW-1185">Reference proteome</keyword>
<keyword evidence="1" id="KW-0472">Membrane</keyword>
<gene>
    <name evidence="2" type="ORF">GCM10023175_27910</name>
</gene>
<dbReference type="RefSeq" id="WP_345417142.1">
    <property type="nucleotide sequence ID" value="NZ_BAABGT010000032.1"/>
</dbReference>
<sequence length="99" mass="10699">MPSRSPALVPTLVEPYRLAAEMTWSVPLVIGARLVRIARGGPRGKHETRRMVTEKTSAFAAATVAAAVATVTAPTAVLAHGLAPIHRTVRANRRRLLRR</sequence>
<evidence type="ECO:0000256" key="1">
    <source>
        <dbReference type="SAM" id="Phobius"/>
    </source>
</evidence>
<comment type="caution">
    <text evidence="2">The sequence shown here is derived from an EMBL/GenBank/DDBJ whole genome shotgun (WGS) entry which is preliminary data.</text>
</comment>
<name>A0ABP8RTJ9_9PSEU</name>
<accession>A0ABP8RTJ9</accession>
<feature type="transmembrane region" description="Helical" evidence="1">
    <location>
        <begin position="58"/>
        <end position="85"/>
    </location>
</feature>
<proteinExistence type="predicted"/>
<evidence type="ECO:0000313" key="3">
    <source>
        <dbReference type="Proteomes" id="UP001501598"/>
    </source>
</evidence>
<evidence type="ECO:0000313" key="2">
    <source>
        <dbReference type="EMBL" id="GAA4546214.1"/>
    </source>
</evidence>
<dbReference type="Proteomes" id="UP001501598">
    <property type="component" value="Unassembled WGS sequence"/>
</dbReference>
<keyword evidence="1" id="KW-1133">Transmembrane helix</keyword>